<comment type="caution">
    <text evidence="1">The sequence shown here is derived from an EMBL/GenBank/DDBJ whole genome shotgun (WGS) entry which is preliminary data.</text>
</comment>
<name>A0ACA9KRR2_9GLOM</name>
<dbReference type="EMBL" id="CAJVPM010002617">
    <property type="protein sequence ID" value="CAG8489586.1"/>
    <property type="molecule type" value="Genomic_DNA"/>
</dbReference>
<reference evidence="1" key="1">
    <citation type="submission" date="2021-06" db="EMBL/GenBank/DDBJ databases">
        <authorList>
            <person name="Kallberg Y."/>
            <person name="Tangrot J."/>
            <person name="Rosling A."/>
        </authorList>
    </citation>
    <scope>NUCLEOTIDE SEQUENCE</scope>
    <source>
        <strain evidence="1">AU212A</strain>
    </source>
</reference>
<evidence type="ECO:0000313" key="1">
    <source>
        <dbReference type="EMBL" id="CAG8489586.1"/>
    </source>
</evidence>
<sequence>MWMSDKFYESDEFDKFDKLNEPDEKLKIISEFMAADKLSRTLPEYPDIAYTSKFINTHKIAQLYKKRSEQLSVKYEKGDYILKFLLYLIYAKIDLSI</sequence>
<organism evidence="1 2">
    <name type="scientific">Scutellospora calospora</name>
    <dbReference type="NCBI Taxonomy" id="85575"/>
    <lineage>
        <taxon>Eukaryota</taxon>
        <taxon>Fungi</taxon>
        <taxon>Fungi incertae sedis</taxon>
        <taxon>Mucoromycota</taxon>
        <taxon>Glomeromycotina</taxon>
        <taxon>Glomeromycetes</taxon>
        <taxon>Diversisporales</taxon>
        <taxon>Gigasporaceae</taxon>
        <taxon>Scutellospora</taxon>
    </lineage>
</organism>
<proteinExistence type="predicted"/>
<gene>
    <name evidence="1" type="ORF">SCALOS_LOCUS2773</name>
</gene>
<accession>A0ACA9KRR2</accession>
<evidence type="ECO:0000313" key="2">
    <source>
        <dbReference type="Proteomes" id="UP000789860"/>
    </source>
</evidence>
<keyword evidence="2" id="KW-1185">Reference proteome</keyword>
<protein>
    <submittedName>
        <fullName evidence="1">6503_t:CDS:1</fullName>
    </submittedName>
</protein>
<dbReference type="Proteomes" id="UP000789860">
    <property type="component" value="Unassembled WGS sequence"/>
</dbReference>